<dbReference type="RefSeq" id="WP_183420102.1">
    <property type="nucleotide sequence ID" value="NZ_JACHXY010000002.1"/>
</dbReference>
<protein>
    <submittedName>
        <fullName evidence="2">Uncharacterized protein</fullName>
    </submittedName>
</protein>
<dbReference type="AlphaFoldDB" id="A0A7W5GGC3"/>
<feature type="transmembrane region" description="Helical" evidence="1">
    <location>
        <begin position="45"/>
        <end position="67"/>
    </location>
</feature>
<dbReference type="EMBL" id="JACHXY010000002">
    <property type="protein sequence ID" value="MBB3158710.1"/>
    <property type="molecule type" value="Genomic_DNA"/>
</dbReference>
<evidence type="ECO:0000313" key="2">
    <source>
        <dbReference type="EMBL" id="MBB3158710.1"/>
    </source>
</evidence>
<reference evidence="2 3" key="1">
    <citation type="submission" date="2020-08" db="EMBL/GenBank/DDBJ databases">
        <title>Genomic Encyclopedia of Type Strains, Phase III (KMG-III): the genomes of soil and plant-associated and newly described type strains.</title>
        <authorList>
            <person name="Whitman W."/>
        </authorList>
    </citation>
    <scope>NUCLEOTIDE SEQUENCE [LARGE SCALE GENOMIC DNA]</scope>
    <source>
        <strain evidence="2 3">CECT 8356</strain>
    </source>
</reference>
<dbReference type="Proteomes" id="UP000543579">
    <property type="component" value="Unassembled WGS sequence"/>
</dbReference>
<name>A0A7W5GGC3_9MICO</name>
<evidence type="ECO:0000256" key="1">
    <source>
        <dbReference type="SAM" id="Phobius"/>
    </source>
</evidence>
<proteinExistence type="predicted"/>
<evidence type="ECO:0000313" key="3">
    <source>
        <dbReference type="Proteomes" id="UP000543579"/>
    </source>
</evidence>
<keyword evidence="1" id="KW-0472">Membrane</keyword>
<keyword evidence="1" id="KW-1133">Transmembrane helix</keyword>
<comment type="caution">
    <text evidence="2">The sequence shown here is derived from an EMBL/GenBank/DDBJ whole genome shotgun (WGS) entry which is preliminary data.</text>
</comment>
<sequence>MAQNERGRTSASHLTFLIIFTALFAGGIVVTFFAAPLFALTPLQGAVALILTLLTGLAAAWEVRCLVVERRRRRSSERTRSI</sequence>
<accession>A0A7W5GGC3</accession>
<feature type="transmembrane region" description="Helical" evidence="1">
    <location>
        <begin position="12"/>
        <end position="39"/>
    </location>
</feature>
<gene>
    <name evidence="2" type="ORF">FHS07_002406</name>
</gene>
<keyword evidence="1" id="KW-0812">Transmembrane</keyword>
<organism evidence="2 3">
    <name type="scientific">Microbacterium proteolyticum</name>
    <dbReference type="NCBI Taxonomy" id="1572644"/>
    <lineage>
        <taxon>Bacteria</taxon>
        <taxon>Bacillati</taxon>
        <taxon>Actinomycetota</taxon>
        <taxon>Actinomycetes</taxon>
        <taxon>Micrococcales</taxon>
        <taxon>Microbacteriaceae</taxon>
        <taxon>Microbacterium</taxon>
    </lineage>
</organism>